<feature type="domain" description="AAA+ ATPase" evidence="13">
    <location>
        <begin position="37"/>
        <end position="179"/>
    </location>
</feature>
<feature type="compositionally biased region" description="Low complexity" evidence="12">
    <location>
        <begin position="411"/>
        <end position="422"/>
    </location>
</feature>
<name>E7C2F8_9BACT</name>
<dbReference type="SUPFAM" id="SSF48019">
    <property type="entry name" value="post-AAA+ oligomerization domain-like"/>
    <property type="match status" value="1"/>
</dbReference>
<comment type="subunit">
    <text evidence="11">DNA polymerase III contains a core (composed of alpha, epsilon and theta chains) that associates with a tau subunit. This core dimerizes to form the POLIII' complex. PolIII' associates with the gamma complex (composed of gamma, delta, delta', psi and chi chains) and with the beta chain to form the complete DNA polymerase III complex.</text>
</comment>
<dbReference type="GO" id="GO:0003887">
    <property type="term" value="F:DNA-directed DNA polymerase activity"/>
    <property type="evidence" value="ECO:0007669"/>
    <property type="project" value="UniProtKB-KW"/>
</dbReference>
<keyword evidence="9 11" id="KW-0239">DNA-directed DNA polymerase</keyword>
<dbReference type="PRINTS" id="PR00300">
    <property type="entry name" value="CLPPROTEASEA"/>
</dbReference>
<dbReference type="InterPro" id="IPR012763">
    <property type="entry name" value="DNA_pol_III_sug/sutau_N"/>
</dbReference>
<dbReference type="FunFam" id="3.40.50.300:FF:000014">
    <property type="entry name" value="DNA polymerase III subunit gamma/tau"/>
    <property type="match status" value="1"/>
</dbReference>
<dbReference type="GO" id="GO:0046872">
    <property type="term" value="F:metal ion binding"/>
    <property type="evidence" value="ECO:0007669"/>
    <property type="project" value="UniProtKB-KW"/>
</dbReference>
<comment type="similarity">
    <text evidence="1 11">Belongs to the DnaX/STICHEL family.</text>
</comment>
<proteinExistence type="inferred from homology"/>
<dbReference type="InterPro" id="IPR001270">
    <property type="entry name" value="ClpA/B"/>
</dbReference>
<gene>
    <name evidence="11" type="primary">dnaX</name>
</gene>
<feature type="compositionally biased region" description="Pro residues" evidence="12">
    <location>
        <begin position="457"/>
        <end position="466"/>
    </location>
</feature>
<dbReference type="InterPro" id="IPR050238">
    <property type="entry name" value="DNA_Rep/Repair_Clamp_Loader"/>
</dbReference>
<feature type="compositionally biased region" description="Low complexity" evidence="12">
    <location>
        <begin position="382"/>
        <end position="392"/>
    </location>
</feature>
<evidence type="ECO:0000256" key="12">
    <source>
        <dbReference type="SAM" id="MobiDB-lite"/>
    </source>
</evidence>
<dbReference type="Pfam" id="PF12169">
    <property type="entry name" value="DNA_pol3_gamma3"/>
    <property type="match status" value="1"/>
</dbReference>
<dbReference type="Pfam" id="PF13177">
    <property type="entry name" value="DNA_pol3_delta2"/>
    <property type="match status" value="1"/>
</dbReference>
<evidence type="ECO:0000256" key="6">
    <source>
        <dbReference type="ARBA" id="ARBA00022741"/>
    </source>
</evidence>
<dbReference type="CDD" id="cd18137">
    <property type="entry name" value="HLD_clamp_pol_III_gamma_tau"/>
    <property type="match status" value="1"/>
</dbReference>
<dbReference type="AlphaFoldDB" id="E7C2F8"/>
<dbReference type="InterPro" id="IPR022754">
    <property type="entry name" value="DNA_pol_III_gamma-3"/>
</dbReference>
<dbReference type="Gene3D" id="3.40.50.300">
    <property type="entry name" value="P-loop containing nucleotide triphosphate hydrolases"/>
    <property type="match status" value="1"/>
</dbReference>
<dbReference type="InterPro" id="IPR027417">
    <property type="entry name" value="P-loop_NTPase"/>
</dbReference>
<dbReference type="NCBIfam" id="NF004046">
    <property type="entry name" value="PRK05563.1"/>
    <property type="match status" value="1"/>
</dbReference>
<dbReference type="GO" id="GO:0006261">
    <property type="term" value="P:DNA-templated DNA replication"/>
    <property type="evidence" value="ECO:0007669"/>
    <property type="project" value="TreeGrafter"/>
</dbReference>
<evidence type="ECO:0000256" key="9">
    <source>
        <dbReference type="ARBA" id="ARBA00022932"/>
    </source>
</evidence>
<keyword evidence="5" id="KW-0479">Metal-binding</keyword>
<evidence type="ECO:0000256" key="11">
    <source>
        <dbReference type="RuleBase" id="RU364063"/>
    </source>
</evidence>
<dbReference type="FunFam" id="1.10.8.60:FF:000013">
    <property type="entry name" value="DNA polymerase III subunit gamma/tau"/>
    <property type="match status" value="1"/>
</dbReference>
<dbReference type="InterPro" id="IPR008921">
    <property type="entry name" value="DNA_pol3_clamp-load_cplx_C"/>
</dbReference>
<evidence type="ECO:0000256" key="3">
    <source>
        <dbReference type="ARBA" id="ARBA00022695"/>
    </source>
</evidence>
<evidence type="ECO:0000256" key="4">
    <source>
        <dbReference type="ARBA" id="ARBA00022705"/>
    </source>
</evidence>
<dbReference type="EC" id="2.7.7.7" evidence="11"/>
<dbReference type="InterPro" id="IPR003593">
    <property type="entry name" value="AAA+_ATPase"/>
</dbReference>
<sequence length="633" mass="67995">MTYLALARKYRPRLFADIVGQEHVVQTLTNAISMDRVHHAFLFTGARGVGKTTTARILAAALNAEGGPATEPVLDDSICADIASGACPDVLEIDGASNTGVDNIRELRENVRYLPSRARFKLYIIDEVHMLSTAAFNALLKTLEEPPAHVKFIFATTEPHKIPVTILSRCQRFDFRKVPMALLVEHLRSILDKEGLSLGPEAVQAVAREAQGSVRDAMSLLDQVLSFTGGQPDDQQVIEALGIVDRQTIFELLDSVIARNADDLLALIARIDARGHELSDVCTLLVEHIRDVMVFKSAKEPQKVLGERSPGELSALEAQAGRCDSADLHRMFALAVEIAEQVTRSAFPKVSLEMGLLRLMEVEPAMKLEELLTRLDAVAGGAASSAHPSSSAPQPPAPARVAESKPEPKKIAQPAPAAAAKPVGPPKPQPAPPPEPSRAPLPPPPETMQMSLEPRTQPAPPPPEPPQSASSEPPRAEVDLGELQAELSIPDDAPVASEAWKGFVATTLQENPFVGSLLEHARVIDFSPESVKVGFVRSETFFWESASQKANTDGIINRVHQHFGKAVPVEILGLEDDVSDELVSLAQLKTHLEAARIAGVKRAGAAHPAVQMAVSVLGGDVQRVVALGTETDS</sequence>
<dbReference type="CDD" id="cd00009">
    <property type="entry name" value="AAA"/>
    <property type="match status" value="1"/>
</dbReference>
<evidence type="ECO:0000256" key="10">
    <source>
        <dbReference type="ARBA" id="ARBA00049244"/>
    </source>
</evidence>
<feature type="compositionally biased region" description="Pro residues" evidence="12">
    <location>
        <begin position="423"/>
        <end position="446"/>
    </location>
</feature>
<evidence type="ECO:0000313" key="14">
    <source>
        <dbReference type="EMBL" id="ADI21632.1"/>
    </source>
</evidence>
<reference evidence="14" key="1">
    <citation type="submission" date="2010-01" db="EMBL/GenBank/DDBJ databases">
        <title>Genome fragments of uncultured bacteria from the North Pacific subtropical Gyre.</title>
        <authorList>
            <person name="Pham V.D."/>
            <person name="Delong E.F."/>
        </authorList>
    </citation>
    <scope>NUCLEOTIDE SEQUENCE</scope>
</reference>
<dbReference type="NCBIfam" id="TIGR02397">
    <property type="entry name" value="dnaX_nterm"/>
    <property type="match status" value="1"/>
</dbReference>
<keyword evidence="6 11" id="KW-0547">Nucleotide-binding</keyword>
<dbReference type="PANTHER" id="PTHR11669">
    <property type="entry name" value="REPLICATION FACTOR C / DNA POLYMERASE III GAMMA-TAU SUBUNIT"/>
    <property type="match status" value="1"/>
</dbReference>
<dbReference type="SMART" id="SM00382">
    <property type="entry name" value="AAA"/>
    <property type="match status" value="1"/>
</dbReference>
<keyword evidence="2 11" id="KW-0808">Transferase</keyword>
<evidence type="ECO:0000259" key="13">
    <source>
        <dbReference type="SMART" id="SM00382"/>
    </source>
</evidence>
<evidence type="ECO:0000256" key="8">
    <source>
        <dbReference type="ARBA" id="ARBA00022840"/>
    </source>
</evidence>
<comment type="function">
    <text evidence="11">DNA polymerase III is a complex, multichain enzyme responsible for most of the replicative synthesis in bacteria. This DNA polymerase also exhibits 3' to 5' exonuclease activity.</text>
</comment>
<organism evidence="14">
    <name type="scientific">uncultured myxobacterium HF0130_06F04</name>
    <dbReference type="NCBI Taxonomy" id="723555"/>
    <lineage>
        <taxon>Bacteria</taxon>
        <taxon>Pseudomonadati</taxon>
        <taxon>Myxococcota</taxon>
        <taxon>Myxococcia</taxon>
        <taxon>Myxococcales</taxon>
        <taxon>environmental samples</taxon>
    </lineage>
</organism>
<dbReference type="EMBL" id="GU567961">
    <property type="protein sequence ID" value="ADI21632.1"/>
    <property type="molecule type" value="Genomic_DNA"/>
</dbReference>
<dbReference type="GO" id="GO:0005524">
    <property type="term" value="F:ATP binding"/>
    <property type="evidence" value="ECO:0007669"/>
    <property type="project" value="UniProtKB-KW"/>
</dbReference>
<keyword evidence="4 11" id="KW-0235">DNA replication</keyword>
<keyword evidence="3 11" id="KW-0548">Nucleotidyltransferase</keyword>
<dbReference type="Pfam" id="PF22608">
    <property type="entry name" value="DNAX_ATPase_lid"/>
    <property type="match status" value="1"/>
</dbReference>
<comment type="catalytic activity">
    <reaction evidence="10 11">
        <text>DNA(n) + a 2'-deoxyribonucleoside 5'-triphosphate = DNA(n+1) + diphosphate</text>
        <dbReference type="Rhea" id="RHEA:22508"/>
        <dbReference type="Rhea" id="RHEA-COMP:17339"/>
        <dbReference type="Rhea" id="RHEA-COMP:17340"/>
        <dbReference type="ChEBI" id="CHEBI:33019"/>
        <dbReference type="ChEBI" id="CHEBI:61560"/>
        <dbReference type="ChEBI" id="CHEBI:173112"/>
        <dbReference type="EC" id="2.7.7.7"/>
    </reaction>
</comment>
<evidence type="ECO:0000256" key="5">
    <source>
        <dbReference type="ARBA" id="ARBA00022723"/>
    </source>
</evidence>
<feature type="region of interest" description="Disordered" evidence="12">
    <location>
        <begin position="382"/>
        <end position="477"/>
    </location>
</feature>
<dbReference type="GO" id="GO:0009360">
    <property type="term" value="C:DNA polymerase III complex"/>
    <property type="evidence" value="ECO:0007669"/>
    <property type="project" value="InterPro"/>
</dbReference>
<accession>E7C2F8</accession>
<dbReference type="Gene3D" id="1.20.272.10">
    <property type="match status" value="1"/>
</dbReference>
<dbReference type="Gene3D" id="1.10.8.60">
    <property type="match status" value="1"/>
</dbReference>
<dbReference type="SUPFAM" id="SSF52540">
    <property type="entry name" value="P-loop containing nucleoside triphosphate hydrolases"/>
    <property type="match status" value="1"/>
</dbReference>
<protein>
    <recommendedName>
        <fullName evidence="11">DNA polymerase III subunit gamma/tau</fullName>
        <ecNumber evidence="11">2.7.7.7</ecNumber>
    </recommendedName>
</protein>
<evidence type="ECO:0000256" key="2">
    <source>
        <dbReference type="ARBA" id="ARBA00022679"/>
    </source>
</evidence>
<evidence type="ECO:0000256" key="7">
    <source>
        <dbReference type="ARBA" id="ARBA00022833"/>
    </source>
</evidence>
<dbReference type="InterPro" id="IPR045085">
    <property type="entry name" value="HLD_clamp_pol_III_gamma_tau"/>
</dbReference>
<keyword evidence="8 11" id="KW-0067">ATP-binding</keyword>
<dbReference type="GO" id="GO:0003677">
    <property type="term" value="F:DNA binding"/>
    <property type="evidence" value="ECO:0007669"/>
    <property type="project" value="InterPro"/>
</dbReference>
<dbReference type="PANTHER" id="PTHR11669:SF0">
    <property type="entry name" value="PROTEIN STICHEL-LIKE 2"/>
    <property type="match status" value="1"/>
</dbReference>
<keyword evidence="7" id="KW-0862">Zinc</keyword>
<evidence type="ECO:0000256" key="1">
    <source>
        <dbReference type="ARBA" id="ARBA00006360"/>
    </source>
</evidence>